<sequence length="61" mass="7341">MQLLRLKEVLKMVPVSKANWYLMQKRPDAPKPIRLGPNTVVWDKNDIEHWVRQQADKDWQT</sequence>
<dbReference type="RefSeq" id="WP_092794295.1">
    <property type="nucleotide sequence ID" value="NZ_DASWWU010000007.1"/>
</dbReference>
<protein>
    <submittedName>
        <fullName evidence="1">Transcriptional regulator, AlpA family</fullName>
    </submittedName>
</protein>
<gene>
    <name evidence="1" type="ORF">SAMN05660691_02728</name>
</gene>
<dbReference type="STRING" id="173990.SAMN05660691_02728"/>
<dbReference type="Proteomes" id="UP000199371">
    <property type="component" value="Unassembled WGS sequence"/>
</dbReference>
<name>A0A1H6MNG4_9GAMM</name>
<accession>A0A1H6MNG4</accession>
<evidence type="ECO:0000313" key="1">
    <source>
        <dbReference type="EMBL" id="SEI00082.1"/>
    </source>
</evidence>
<dbReference type="Pfam" id="PF05930">
    <property type="entry name" value="Phage_AlpA"/>
    <property type="match status" value="1"/>
</dbReference>
<evidence type="ECO:0000313" key="2">
    <source>
        <dbReference type="Proteomes" id="UP000199371"/>
    </source>
</evidence>
<proteinExistence type="predicted"/>
<organism evidence="1 2">
    <name type="scientific">Rheinheimera pacifica</name>
    <dbReference type="NCBI Taxonomy" id="173990"/>
    <lineage>
        <taxon>Bacteria</taxon>
        <taxon>Pseudomonadati</taxon>
        <taxon>Pseudomonadota</taxon>
        <taxon>Gammaproteobacteria</taxon>
        <taxon>Chromatiales</taxon>
        <taxon>Chromatiaceae</taxon>
        <taxon>Rheinheimera</taxon>
    </lineage>
</organism>
<keyword evidence="2" id="KW-1185">Reference proteome</keyword>
<reference evidence="2" key="1">
    <citation type="submission" date="2016-10" db="EMBL/GenBank/DDBJ databases">
        <authorList>
            <person name="Varghese N."/>
            <person name="Submissions S."/>
        </authorList>
    </citation>
    <scope>NUCLEOTIDE SEQUENCE [LARGE SCALE GENOMIC DNA]</scope>
    <source>
        <strain evidence="2">DSM 17616</strain>
    </source>
</reference>
<dbReference type="OrthoDB" id="8455288at2"/>
<dbReference type="EMBL" id="FNXF01000010">
    <property type="protein sequence ID" value="SEI00082.1"/>
    <property type="molecule type" value="Genomic_DNA"/>
</dbReference>
<dbReference type="InterPro" id="IPR010260">
    <property type="entry name" value="AlpA"/>
</dbReference>
<dbReference type="AlphaFoldDB" id="A0A1H6MNG4"/>
<dbReference type="Gene3D" id="1.10.238.160">
    <property type="match status" value="1"/>
</dbReference>